<feature type="compositionally biased region" description="Basic and acidic residues" evidence="1">
    <location>
        <begin position="15"/>
        <end position="33"/>
    </location>
</feature>
<feature type="compositionally biased region" description="Polar residues" evidence="1">
    <location>
        <begin position="108"/>
        <end position="124"/>
    </location>
</feature>
<name>A0A4P9W7C6_9FUNG</name>
<sequence>MKAALRGVAGGGGEGAKDLRRRGSGDGFAREPGRAWQLDGKLLADCPGKGGEEARGGSYTPLIFGTPFASLCGKFQHSGGAKKQRSREWEGDRQGKGCRCEDGEHSSGVAQLTAEQTGSYTANGNLERERCSQSEEEGEEREPEESTEQRTEAAQWTAEHPEEGEQQASVASKGGDSSWAKHPVRLASRADQPEQRKAARAASQSSQLEKPAQTVQPQHQKLPGIEQPEHPIQSCRGSLRSSVPSRGGRLGQVERLKALEVGKGQEDFDGMGWARTGQPESALKVIQAKRVPGAPALACTVSARPFFKKSVATAVKIGDKTQKEADNWRVVVQSLAWSVVDWQGGEGSSRKPQGFLIEFGRGKLKYQVVRYMF</sequence>
<feature type="compositionally biased region" description="Basic and acidic residues" evidence="1">
    <location>
        <begin position="86"/>
        <end position="105"/>
    </location>
</feature>
<feature type="compositionally biased region" description="Polar residues" evidence="1">
    <location>
        <begin position="235"/>
        <end position="244"/>
    </location>
</feature>
<dbReference type="AlphaFoldDB" id="A0A4P9W7C6"/>
<feature type="region of interest" description="Disordered" evidence="1">
    <location>
        <begin position="1"/>
        <end position="34"/>
    </location>
</feature>
<evidence type="ECO:0000256" key="1">
    <source>
        <dbReference type="SAM" id="MobiDB-lite"/>
    </source>
</evidence>
<gene>
    <name evidence="2" type="ORF">BDK51DRAFT_26259</name>
</gene>
<evidence type="ECO:0000313" key="2">
    <source>
        <dbReference type="EMBL" id="RKO86670.1"/>
    </source>
</evidence>
<proteinExistence type="predicted"/>
<feature type="compositionally biased region" description="Acidic residues" evidence="1">
    <location>
        <begin position="134"/>
        <end position="146"/>
    </location>
</feature>
<evidence type="ECO:0000313" key="3">
    <source>
        <dbReference type="Proteomes" id="UP000269721"/>
    </source>
</evidence>
<feature type="region of interest" description="Disordered" evidence="1">
    <location>
        <begin position="76"/>
        <end position="247"/>
    </location>
</feature>
<protein>
    <submittedName>
        <fullName evidence="2">Uncharacterized protein</fullName>
    </submittedName>
</protein>
<keyword evidence="3" id="KW-1185">Reference proteome</keyword>
<organism evidence="2 3">
    <name type="scientific">Blyttiomyces helicus</name>
    <dbReference type="NCBI Taxonomy" id="388810"/>
    <lineage>
        <taxon>Eukaryota</taxon>
        <taxon>Fungi</taxon>
        <taxon>Fungi incertae sedis</taxon>
        <taxon>Chytridiomycota</taxon>
        <taxon>Chytridiomycota incertae sedis</taxon>
        <taxon>Chytridiomycetes</taxon>
        <taxon>Chytridiomycetes incertae sedis</taxon>
        <taxon>Blyttiomyces</taxon>
    </lineage>
</organism>
<dbReference type="EMBL" id="KZ998002">
    <property type="protein sequence ID" value="RKO86670.1"/>
    <property type="molecule type" value="Genomic_DNA"/>
</dbReference>
<accession>A0A4P9W7C6</accession>
<dbReference type="Proteomes" id="UP000269721">
    <property type="component" value="Unassembled WGS sequence"/>
</dbReference>
<reference evidence="3" key="1">
    <citation type="journal article" date="2018" name="Nat. Microbiol.">
        <title>Leveraging single-cell genomics to expand the fungal tree of life.</title>
        <authorList>
            <person name="Ahrendt S.R."/>
            <person name="Quandt C.A."/>
            <person name="Ciobanu D."/>
            <person name="Clum A."/>
            <person name="Salamov A."/>
            <person name="Andreopoulos B."/>
            <person name="Cheng J.F."/>
            <person name="Woyke T."/>
            <person name="Pelin A."/>
            <person name="Henrissat B."/>
            <person name="Reynolds N.K."/>
            <person name="Benny G.L."/>
            <person name="Smith M.E."/>
            <person name="James T.Y."/>
            <person name="Grigoriev I.V."/>
        </authorList>
    </citation>
    <scope>NUCLEOTIDE SEQUENCE [LARGE SCALE GENOMIC DNA]</scope>
</reference>